<evidence type="ECO:0000313" key="1">
    <source>
        <dbReference type="EMBL" id="KAJ2776008.1"/>
    </source>
</evidence>
<reference evidence="1" key="1">
    <citation type="submission" date="2022-07" db="EMBL/GenBank/DDBJ databases">
        <title>Phylogenomic reconstructions and comparative analyses of Kickxellomycotina fungi.</title>
        <authorList>
            <person name="Reynolds N.K."/>
            <person name="Stajich J.E."/>
            <person name="Barry K."/>
            <person name="Grigoriev I.V."/>
            <person name="Crous P."/>
            <person name="Smith M.E."/>
        </authorList>
    </citation>
    <scope>NUCLEOTIDE SEQUENCE</scope>
    <source>
        <strain evidence="1">CBS 109366</strain>
    </source>
</reference>
<keyword evidence="2" id="KW-1185">Reference proteome</keyword>
<accession>A0ACC1K969</accession>
<dbReference type="EMBL" id="JANBUJ010000001">
    <property type="protein sequence ID" value="KAJ2776008.1"/>
    <property type="molecule type" value="Genomic_DNA"/>
</dbReference>
<proteinExistence type="predicted"/>
<dbReference type="EC" id="6.2.1.3" evidence="1"/>
<organism evidence="1 2">
    <name type="scientific">Coemansia nantahalensis</name>
    <dbReference type="NCBI Taxonomy" id="2789366"/>
    <lineage>
        <taxon>Eukaryota</taxon>
        <taxon>Fungi</taxon>
        <taxon>Fungi incertae sedis</taxon>
        <taxon>Zoopagomycota</taxon>
        <taxon>Kickxellomycotina</taxon>
        <taxon>Kickxellomycetes</taxon>
        <taxon>Kickxellales</taxon>
        <taxon>Kickxellaceae</taxon>
        <taxon>Coemansia</taxon>
    </lineage>
</organism>
<name>A0ACC1K969_9FUNG</name>
<keyword evidence="1" id="KW-0436">Ligase</keyword>
<protein>
    <submittedName>
        <fullName evidence="1">Medium-chain fatty acid-CoA ligase faa2</fullName>
        <ecNumber evidence="1">6.2.1.3</ecNumber>
    </submittedName>
</protein>
<sequence length="689" mass="75243">MAPSVPQQSYRVPGSEEPGYSYIIRHPDCKDSLAILVLPGTYHDSVFEMLQSSAALHADAPFVGTRSYDRAANKFGGFQWMTYAEVYSRALNIGSGLVRLMQRHVRPGADVSALTRLPLGLYSVNRAEWLLADYAGMSQNMYSVALYDTLGAESIEFILNHAEVEVLVCSLDKIPKILKLRQKLPLLKAVVCMDSLSADAPDATLPSPFNTDSVAVLKQWAEAAGVALYDLATLEEMGAAEPVAVRIPKTTDMFCLCYTSGTTGTPKAAMILHSNMAYVQRAVPLLLPRGTHPVSLAYLPLAHIYERSTEVYVMSRGGQIGMYSGNILNVVDDLQTLRPTMFCSVPRLLNRIYDRLVAGTIHAPGLTGVLARRAIGDKLENLKAGKGNTHAFWDRVIFGKIRALLGGKLEFVLTGSAPIAPDVLQFLRVCFCCRVTEGWGATETTSLGIGTAKDEYRAGRVGSPMHGLEIRLADVPDMNYMASDKPCPRGELLIRGAAVFAGYLKDPKKTAEAILEGGWLATGDIARINEDGTLSIIDRKKNIFKLSQGEYVAPEALENTYGKDSNILQIFVHGDSLQSTLVGVVVPDPEAFVPWARKVAKDDGASLESLCRNEAVNAAVVKRLADHGRKAKLQGYEILRAIKIDHRPFDVETNGIFTPTMKLRRNIAADYYRADIDAMYARINGGPSP</sequence>
<comment type="caution">
    <text evidence="1">The sequence shown here is derived from an EMBL/GenBank/DDBJ whole genome shotgun (WGS) entry which is preliminary data.</text>
</comment>
<gene>
    <name evidence="1" type="primary">FAA2_1</name>
    <name evidence="1" type="ORF">IWQ57_000165</name>
</gene>
<dbReference type="Proteomes" id="UP001140234">
    <property type="component" value="Unassembled WGS sequence"/>
</dbReference>
<evidence type="ECO:0000313" key="2">
    <source>
        <dbReference type="Proteomes" id="UP001140234"/>
    </source>
</evidence>